<dbReference type="Gene3D" id="3.40.1410.10">
    <property type="entry name" value="Chorismate lyase-like"/>
    <property type="match status" value="1"/>
</dbReference>
<comment type="subcellular location">
    <subcellularLocation>
        <location evidence="4">Cytoplasm</location>
    </subcellularLocation>
</comment>
<dbReference type="GO" id="GO:0006744">
    <property type="term" value="P:ubiquinone biosynthetic process"/>
    <property type="evidence" value="ECO:0007669"/>
    <property type="project" value="UniProtKB-UniRule"/>
</dbReference>
<dbReference type="Pfam" id="PF04345">
    <property type="entry name" value="Chor_lyase"/>
    <property type="match status" value="1"/>
</dbReference>
<evidence type="ECO:0000256" key="2">
    <source>
        <dbReference type="ARBA" id="ARBA00022688"/>
    </source>
</evidence>
<feature type="binding site" evidence="4">
    <location>
        <position position="131"/>
    </location>
    <ligand>
        <name>substrate</name>
    </ligand>
</feature>
<organism evidence="5 6">
    <name type="scientific">Pseudomonas pohangensis</name>
    <dbReference type="NCBI Taxonomy" id="364197"/>
    <lineage>
        <taxon>Bacteria</taxon>
        <taxon>Pseudomonadati</taxon>
        <taxon>Pseudomonadota</taxon>
        <taxon>Gammaproteobacteria</taxon>
        <taxon>Pseudomonadales</taxon>
        <taxon>Pseudomonadaceae</taxon>
        <taxon>Pseudomonas</taxon>
    </lineage>
</organism>
<dbReference type="EC" id="4.1.3.40" evidence="4"/>
<dbReference type="InterPro" id="IPR028978">
    <property type="entry name" value="Chorismate_lyase_/UTRA_dom_sf"/>
</dbReference>
<protein>
    <recommendedName>
        <fullName evidence="4">Probable chorismate pyruvate-lyase</fullName>
        <shortName evidence="4">CL</shortName>
        <shortName evidence="4">CPL</shortName>
        <ecNumber evidence="4">4.1.3.40</ecNumber>
    </recommendedName>
</protein>
<accession>A0A1H2I2D6</accession>
<keyword evidence="4" id="KW-0670">Pyruvate</keyword>
<dbReference type="GO" id="GO:0042866">
    <property type="term" value="P:pyruvate biosynthetic process"/>
    <property type="evidence" value="ECO:0007669"/>
    <property type="project" value="UniProtKB-UniRule"/>
</dbReference>
<dbReference type="EMBL" id="LT629785">
    <property type="protein sequence ID" value="SDU38321.1"/>
    <property type="molecule type" value="Genomic_DNA"/>
</dbReference>
<comment type="catalytic activity">
    <reaction evidence="4">
        <text>chorismate = 4-hydroxybenzoate + pyruvate</text>
        <dbReference type="Rhea" id="RHEA:16505"/>
        <dbReference type="ChEBI" id="CHEBI:15361"/>
        <dbReference type="ChEBI" id="CHEBI:17879"/>
        <dbReference type="ChEBI" id="CHEBI:29748"/>
        <dbReference type="EC" id="4.1.3.40"/>
    </reaction>
</comment>
<keyword evidence="3 4" id="KW-0456">Lyase</keyword>
<dbReference type="PANTHER" id="PTHR38683:SF1">
    <property type="entry name" value="CHORISMATE PYRUVATE-LYASE"/>
    <property type="match status" value="1"/>
</dbReference>
<dbReference type="GO" id="GO:0008813">
    <property type="term" value="F:chorismate lyase activity"/>
    <property type="evidence" value="ECO:0007669"/>
    <property type="project" value="UniProtKB-UniRule"/>
</dbReference>
<dbReference type="InterPro" id="IPR007440">
    <property type="entry name" value="Chorismate--pyruvate_lyase"/>
</dbReference>
<comment type="similarity">
    <text evidence="4">Belongs to the UbiC family.</text>
</comment>
<proteinExistence type="inferred from homology"/>
<dbReference type="PANTHER" id="PTHR38683">
    <property type="entry name" value="CHORISMATE PYRUVATE-LYASE"/>
    <property type="match status" value="1"/>
</dbReference>
<dbReference type="Proteomes" id="UP000243232">
    <property type="component" value="Chromosome I"/>
</dbReference>
<evidence type="ECO:0000256" key="4">
    <source>
        <dbReference type="HAMAP-Rule" id="MF_01632"/>
    </source>
</evidence>
<comment type="function">
    <text evidence="4">Removes the pyruvyl group from chorismate, with concomitant aromatization of the ring, to provide 4-hydroxybenzoate (4HB) for the ubiquinone pathway.</text>
</comment>
<evidence type="ECO:0000313" key="5">
    <source>
        <dbReference type="EMBL" id="SDU38321.1"/>
    </source>
</evidence>
<dbReference type="HAMAP" id="MF_01632">
    <property type="entry name" value="UbiC"/>
    <property type="match status" value="1"/>
</dbReference>
<feature type="binding site" evidence="4">
    <location>
        <position position="183"/>
    </location>
    <ligand>
        <name>substrate</name>
    </ligand>
</feature>
<feature type="binding site" evidence="4">
    <location>
        <position position="93"/>
    </location>
    <ligand>
        <name>substrate</name>
    </ligand>
</feature>
<sequence length="196" mass="21773">MLSSPPVLPTSPTTVPHTLLAQPHQWQTAAQLHPALSATQQQWLFDQESLTRRLTQISHDCFSVTPLQEGWQTLRLDETNALGVPTNSQGWVREVFLRGNGEPWVFARSVAARSALEGSGLDLAQLGSRSLGELLFSDRAFQRGELEASHYPADWLPAEVRSDDLWARRSCFRRGKLAVLVAEVFLPAFWVAAGQS</sequence>
<keyword evidence="1 4" id="KW-0963">Cytoplasm</keyword>
<keyword evidence="2 4" id="KW-0831">Ubiquinone biosynthesis</keyword>
<reference evidence="6" key="1">
    <citation type="submission" date="2016-10" db="EMBL/GenBank/DDBJ databases">
        <authorList>
            <person name="Varghese N."/>
            <person name="Submissions S."/>
        </authorList>
    </citation>
    <scope>NUCLEOTIDE SEQUENCE [LARGE SCALE GENOMIC DNA]</scope>
    <source>
        <strain evidence="6">DSM 17875</strain>
    </source>
</reference>
<name>A0A1H2I2D6_9PSED</name>
<dbReference type="GO" id="GO:0005829">
    <property type="term" value="C:cytosol"/>
    <property type="evidence" value="ECO:0007669"/>
    <property type="project" value="TreeGrafter"/>
</dbReference>
<dbReference type="STRING" id="364197.SAMN05216296_3446"/>
<evidence type="ECO:0000313" key="6">
    <source>
        <dbReference type="Proteomes" id="UP000243232"/>
    </source>
</evidence>
<comment type="caution">
    <text evidence="4">Lacks conserved residue(s) required for the propagation of feature annotation.</text>
</comment>
<evidence type="ECO:0000256" key="3">
    <source>
        <dbReference type="ARBA" id="ARBA00023239"/>
    </source>
</evidence>
<comment type="pathway">
    <text evidence="4">Cofactor biosynthesis; ubiquinone biosynthesis.</text>
</comment>
<dbReference type="SUPFAM" id="SSF64288">
    <property type="entry name" value="Chorismate lyase-like"/>
    <property type="match status" value="1"/>
</dbReference>
<dbReference type="AlphaFoldDB" id="A0A1H2I2D6"/>
<dbReference type="UniPathway" id="UPA00232"/>
<gene>
    <name evidence="4" type="primary">ubiC</name>
    <name evidence="5" type="ORF">SAMN05216296_3446</name>
</gene>
<evidence type="ECO:0000256" key="1">
    <source>
        <dbReference type="ARBA" id="ARBA00022490"/>
    </source>
</evidence>
<keyword evidence="6" id="KW-1185">Reference proteome</keyword>